<dbReference type="AlphaFoldDB" id="X1UJ41"/>
<dbReference type="GO" id="GO:0005777">
    <property type="term" value="C:peroxisome"/>
    <property type="evidence" value="ECO:0007669"/>
    <property type="project" value="TreeGrafter"/>
</dbReference>
<evidence type="ECO:0000313" key="3">
    <source>
        <dbReference type="EMBL" id="GAI99915.1"/>
    </source>
</evidence>
<sequence length="77" mass="8332">MFQAASVTPRMLMGPGPSDVNPRVLEAMARPTIGHLDPRFLEILNELRDMLKSVFRTENDLTLAVSGTGSAGMEACV</sequence>
<dbReference type="InterPro" id="IPR015422">
    <property type="entry name" value="PyrdxlP-dep_Trfase_small"/>
</dbReference>
<comment type="caution">
    <text evidence="3">The sequence shown here is derived from an EMBL/GenBank/DDBJ whole genome shotgun (WGS) entry which is preliminary data.</text>
</comment>
<reference evidence="3" key="1">
    <citation type="journal article" date="2014" name="Front. Microbiol.">
        <title>High frequency of phylogenetically diverse reductive dehalogenase-homologous genes in deep subseafloor sedimentary metagenomes.</title>
        <authorList>
            <person name="Kawai M."/>
            <person name="Futagami T."/>
            <person name="Toyoda A."/>
            <person name="Takaki Y."/>
            <person name="Nishi S."/>
            <person name="Hori S."/>
            <person name="Arai W."/>
            <person name="Tsubouchi T."/>
            <person name="Morono Y."/>
            <person name="Uchiyama I."/>
            <person name="Ito T."/>
            <person name="Fujiyama A."/>
            <person name="Inagaki F."/>
            <person name="Takami H."/>
        </authorList>
    </citation>
    <scope>NUCLEOTIDE SEQUENCE</scope>
    <source>
        <strain evidence="3">Expedition CK06-06</strain>
    </source>
</reference>
<evidence type="ECO:0000256" key="2">
    <source>
        <dbReference type="ARBA" id="ARBA00022898"/>
    </source>
</evidence>
<gene>
    <name evidence="3" type="ORF">S12H4_27769</name>
</gene>
<feature type="non-terminal residue" evidence="3">
    <location>
        <position position="77"/>
    </location>
</feature>
<dbReference type="SUPFAM" id="SSF53383">
    <property type="entry name" value="PLP-dependent transferases"/>
    <property type="match status" value="1"/>
</dbReference>
<dbReference type="Gene3D" id="3.90.1150.10">
    <property type="entry name" value="Aspartate Aminotransferase, domain 1"/>
    <property type="match status" value="1"/>
</dbReference>
<dbReference type="Gene3D" id="3.40.640.10">
    <property type="entry name" value="Type I PLP-dependent aspartate aminotransferase-like (Major domain)"/>
    <property type="match status" value="1"/>
</dbReference>
<proteinExistence type="predicted"/>
<dbReference type="InterPro" id="IPR015424">
    <property type="entry name" value="PyrdxlP-dep_Trfase"/>
</dbReference>
<dbReference type="InterPro" id="IPR015421">
    <property type="entry name" value="PyrdxlP-dep_Trfase_major"/>
</dbReference>
<keyword evidence="2" id="KW-0663">Pyridoxal phosphate</keyword>
<protein>
    <recommendedName>
        <fullName evidence="4">Aminotransferase class V domain-containing protein</fullName>
    </recommendedName>
</protein>
<name>X1UJ41_9ZZZZ</name>
<dbReference type="GO" id="GO:0004760">
    <property type="term" value="F:L-serine-pyruvate transaminase activity"/>
    <property type="evidence" value="ECO:0007669"/>
    <property type="project" value="TreeGrafter"/>
</dbReference>
<evidence type="ECO:0008006" key="4">
    <source>
        <dbReference type="Google" id="ProtNLM"/>
    </source>
</evidence>
<evidence type="ECO:0000256" key="1">
    <source>
        <dbReference type="ARBA" id="ARBA00001933"/>
    </source>
</evidence>
<dbReference type="GO" id="GO:0008453">
    <property type="term" value="F:alanine-glyoxylate transaminase activity"/>
    <property type="evidence" value="ECO:0007669"/>
    <property type="project" value="TreeGrafter"/>
</dbReference>
<accession>X1UJ41</accession>
<dbReference type="PANTHER" id="PTHR21152:SF40">
    <property type="entry name" value="ALANINE--GLYOXYLATE AMINOTRANSFERASE"/>
    <property type="match status" value="1"/>
</dbReference>
<dbReference type="PANTHER" id="PTHR21152">
    <property type="entry name" value="AMINOTRANSFERASE CLASS V"/>
    <property type="match status" value="1"/>
</dbReference>
<comment type="cofactor">
    <cofactor evidence="1">
        <name>pyridoxal 5'-phosphate</name>
        <dbReference type="ChEBI" id="CHEBI:597326"/>
    </cofactor>
</comment>
<organism evidence="3">
    <name type="scientific">marine sediment metagenome</name>
    <dbReference type="NCBI Taxonomy" id="412755"/>
    <lineage>
        <taxon>unclassified sequences</taxon>
        <taxon>metagenomes</taxon>
        <taxon>ecological metagenomes</taxon>
    </lineage>
</organism>
<dbReference type="GO" id="GO:0019265">
    <property type="term" value="P:glycine biosynthetic process, by transamination of glyoxylate"/>
    <property type="evidence" value="ECO:0007669"/>
    <property type="project" value="TreeGrafter"/>
</dbReference>
<dbReference type="EMBL" id="BARW01015875">
    <property type="protein sequence ID" value="GAI99915.1"/>
    <property type="molecule type" value="Genomic_DNA"/>
</dbReference>